<feature type="region of interest" description="Disordered" evidence="1">
    <location>
        <begin position="1037"/>
        <end position="1161"/>
    </location>
</feature>
<feature type="compositionally biased region" description="Polar residues" evidence="1">
    <location>
        <begin position="1648"/>
        <end position="1665"/>
    </location>
</feature>
<feature type="domain" description="PhoD-like phosphatase" evidence="2">
    <location>
        <begin position="610"/>
        <end position="867"/>
    </location>
</feature>
<feature type="compositionally biased region" description="Basic and acidic residues" evidence="1">
    <location>
        <begin position="1306"/>
        <end position="1317"/>
    </location>
</feature>
<feature type="compositionally biased region" description="Polar residues" evidence="1">
    <location>
        <begin position="28"/>
        <end position="44"/>
    </location>
</feature>
<feature type="domain" description="PhoD-like phosphatase" evidence="2">
    <location>
        <begin position="874"/>
        <end position="1031"/>
    </location>
</feature>
<feature type="region of interest" description="Disordered" evidence="1">
    <location>
        <begin position="1546"/>
        <end position="1581"/>
    </location>
</feature>
<feature type="compositionally biased region" description="Polar residues" evidence="1">
    <location>
        <begin position="1449"/>
        <end position="1485"/>
    </location>
</feature>
<dbReference type="CDD" id="cd07389">
    <property type="entry name" value="MPP_PhoD"/>
    <property type="match status" value="1"/>
</dbReference>
<feature type="region of interest" description="Disordered" evidence="1">
    <location>
        <begin position="1306"/>
        <end position="1485"/>
    </location>
</feature>
<dbReference type="Proteomes" id="UP000327013">
    <property type="component" value="Unassembled WGS sequence"/>
</dbReference>
<dbReference type="PANTHER" id="PTHR46689">
    <property type="entry name" value="MEMBRANE PROTEIN, PUTATIVE-RELATED"/>
    <property type="match status" value="1"/>
</dbReference>
<dbReference type="InterPro" id="IPR018946">
    <property type="entry name" value="PhoD-like_MPP"/>
</dbReference>
<name>A0A5N6L4Q9_9ROSI</name>
<dbReference type="InterPro" id="IPR038607">
    <property type="entry name" value="PhoD-like_sf"/>
</dbReference>
<feature type="compositionally biased region" description="Polar residues" evidence="1">
    <location>
        <begin position="90"/>
        <end position="100"/>
    </location>
</feature>
<evidence type="ECO:0000313" key="3">
    <source>
        <dbReference type="EMBL" id="KAB8698110.1"/>
    </source>
</evidence>
<feature type="compositionally biased region" description="Basic and acidic residues" evidence="1">
    <location>
        <begin position="1617"/>
        <end position="1630"/>
    </location>
</feature>
<dbReference type="PANTHER" id="PTHR46689:SF1">
    <property type="entry name" value="PHOD-LIKE PHOSPHATASE DOMAIN-CONTAINING PROTEIN"/>
    <property type="match status" value="1"/>
</dbReference>
<protein>
    <recommendedName>
        <fullName evidence="2">PhoD-like phosphatase domain-containing protein</fullName>
    </recommendedName>
</protein>
<feature type="compositionally biased region" description="Polar residues" evidence="1">
    <location>
        <begin position="1099"/>
        <end position="1109"/>
    </location>
</feature>
<feature type="region of interest" description="Disordered" evidence="1">
    <location>
        <begin position="371"/>
        <end position="416"/>
    </location>
</feature>
<feature type="region of interest" description="Disordered" evidence="1">
    <location>
        <begin position="1617"/>
        <end position="1752"/>
    </location>
</feature>
<dbReference type="Pfam" id="PF19050">
    <property type="entry name" value="PhoD_2"/>
    <property type="match status" value="2"/>
</dbReference>
<feature type="region of interest" description="Disordered" evidence="1">
    <location>
        <begin position="1"/>
        <end position="46"/>
    </location>
</feature>
<dbReference type="EMBL" id="VIBQ01000089">
    <property type="protein sequence ID" value="KAB8698110.1"/>
    <property type="molecule type" value="Genomic_DNA"/>
</dbReference>
<dbReference type="InterPro" id="IPR043904">
    <property type="entry name" value="PhoD_2-like"/>
</dbReference>
<gene>
    <name evidence="3" type="ORF">FH972_026360</name>
</gene>
<dbReference type="OrthoDB" id="9999821at2759"/>
<dbReference type="GO" id="GO:0016020">
    <property type="term" value="C:membrane"/>
    <property type="evidence" value="ECO:0007669"/>
    <property type="project" value="TreeGrafter"/>
</dbReference>
<feature type="compositionally biased region" description="Basic and acidic residues" evidence="1">
    <location>
        <begin position="127"/>
        <end position="143"/>
    </location>
</feature>
<evidence type="ECO:0000313" key="4">
    <source>
        <dbReference type="Proteomes" id="UP000327013"/>
    </source>
</evidence>
<feature type="compositionally biased region" description="Basic and acidic residues" evidence="1">
    <location>
        <begin position="1338"/>
        <end position="1351"/>
    </location>
</feature>
<feature type="compositionally biased region" description="Polar residues" evidence="1">
    <location>
        <begin position="1133"/>
        <end position="1160"/>
    </location>
</feature>
<reference evidence="3 4" key="1">
    <citation type="submission" date="2019-06" db="EMBL/GenBank/DDBJ databases">
        <title>A chromosomal-level reference genome of Carpinus fangiana (Coryloideae, Betulaceae).</title>
        <authorList>
            <person name="Yang X."/>
            <person name="Wang Z."/>
            <person name="Zhang L."/>
            <person name="Hao G."/>
            <person name="Liu J."/>
            <person name="Yang Y."/>
        </authorList>
    </citation>
    <scope>NUCLEOTIDE SEQUENCE [LARGE SCALE GENOMIC DNA]</scope>
    <source>
        <strain evidence="3">Cfa_2016G</strain>
        <tissue evidence="3">Leaf</tissue>
    </source>
</reference>
<evidence type="ECO:0000259" key="2">
    <source>
        <dbReference type="Pfam" id="PF19050"/>
    </source>
</evidence>
<feature type="compositionally biased region" description="Polar residues" evidence="1">
    <location>
        <begin position="1727"/>
        <end position="1744"/>
    </location>
</feature>
<organism evidence="3 4">
    <name type="scientific">Carpinus fangiana</name>
    <dbReference type="NCBI Taxonomy" id="176857"/>
    <lineage>
        <taxon>Eukaryota</taxon>
        <taxon>Viridiplantae</taxon>
        <taxon>Streptophyta</taxon>
        <taxon>Embryophyta</taxon>
        <taxon>Tracheophyta</taxon>
        <taxon>Spermatophyta</taxon>
        <taxon>Magnoliopsida</taxon>
        <taxon>eudicotyledons</taxon>
        <taxon>Gunneridae</taxon>
        <taxon>Pentapetalae</taxon>
        <taxon>rosids</taxon>
        <taxon>fabids</taxon>
        <taxon>Fagales</taxon>
        <taxon>Betulaceae</taxon>
        <taxon>Carpinus</taxon>
    </lineage>
</organism>
<dbReference type="Gene3D" id="3.60.21.70">
    <property type="entry name" value="PhoD-like phosphatase"/>
    <property type="match status" value="1"/>
</dbReference>
<keyword evidence="4" id="KW-1185">Reference proteome</keyword>
<feature type="region of interest" description="Disordered" evidence="1">
    <location>
        <begin position="255"/>
        <end position="325"/>
    </location>
</feature>
<comment type="caution">
    <text evidence="3">The sequence shown here is derived from an EMBL/GenBank/DDBJ whole genome shotgun (WGS) entry which is preliminary data.</text>
</comment>
<sequence length="1752" mass="194628">MTQAQHASRYYAANPPQDPISPAVDFSDATSPTDTNPYYASQPTEAELDRSFSYRRGDDAHGLNQKSYAARAGAPPELALDTGPDVVGSMASSWSPQSAAVPSAAIPRSAVDHKSPLQKLELTLGDLTKEEKRIRAEEAEQRAVQRQATHARRRDPGPGSGQSREPPLVTSRPHDHLVYPTKQPTSRPVPDNGFARSNSKPRGSDYDTLGAWERRFGYDSILSGAAAAQALDAYQSAGQYYADPRGKDIKLARQEGSSTHARGPGSVQKANSAAPVAPDALTAHKLEGPSTDTPPQLAADQSARHNTDFGPPQSLNAGAPQTEAQGHRFSHLLHRDHLPSRRYQRSPTLEEWRSARTACLEAKDQDLEVDATPWWEKGDKDPNRRKSSQRKPSTSAPPSAYGFTHDGRMEKTSFRPPLSLKCGPLLRYTGISHDDTGRRFWRGSIMIVTDDENSSYSTIPSLKIFKQPMELANAPPPRHAEGDLNNLVHTPDHDPVAGLPKCSPTGETLYVKPADMIQSNVDLSRVKGNEGLFEATAVPVNENAVLSRLSTKDGEKLGKSEEVDAFRLHAERGFTFWRFNIEVELTVEQTRIAYRINHGPPIGFWVPAIDQSMNIMFHSCNGFSLSVNPDEFSGPDPMWRDVLNQHQYRPFHVMLGGGDQIYNDAVMRQTEHFQEWLAIKNPEHKHSAPFTTEMQEELENFYLERYAMWFSQGMFGLANSQIPMVNIWDDHDIIDGFGSYPDHFMSTPVFSGVGAVAFKYYMLFQHQSVPDEDEHAEPSWLLGAAPGPYIHEVSRSLFMSLGKDIAFLGLDCRTERMRDSIICDETYKMIFNRCDEEIEKGVTKHLLVLLGVPIAYPRLNFLENILTSRMMDPIKALGRTGILGNFTNRFDGGVEILDDLDDHWTAKHHKHERNWFINALQELAAEKSVRITILGGDVHLGAMGRFFSKSKLGIPKDRDHRYIPNVISSAIVNTPPPEVMADVLNRRNKIHHLDDDTDEDMVPIFTHDVTGKARNNQRLLPRRNWCSISEFVGIPQSIQAPEADPELERRPSLMRRFSLGGNRSTNSLGEKEESGASKLIRRLSRRDGPPSAYAASHRPPSQTQSTQSFDPEHGDKQTVQTLRSRSLADDGQSDSAPLRTNSFQRKPNHASNKAVQQDATGRQGHIDLEGGLNITLNCEVDQRDPSGLTTQYTLIVPALFYDGPADLNTASIRGGTHETFSSFGRKLTRKRALVRDSADKNQSAEETIQPADGHIGQSDGRGIVAATGLAGAGVLGVHEFANQQSGPSGNTTRGEKWNDEYERHMNGNELTPRRESFDNGGYVDPTNESRSPAAQVLESERNQVRDSDKAEAITMSRQGEREYSSPQSGRPDVSRRKSLKAGPPAPKNIDQLPASIRNRYSQFEEPRASPNSYEHFDTARNSPVSDMHEDFVGDDQDFHPEQDTRVEPRSTTASQSPSANRKLQKTRPATSDNQGRNQSLGRSQSLVQRVRNRFLPGQKHHEAVDVRFPTFDHQPQAKHTPWLHEAAQGSFGSVNATTPQTTRQTLNGPLTSHSTEQDAHYSSGIRGESRPRESGVSDDQWMGIDASPNISLESLEIPARRPKSSKFERLAGIDVLDQHDTMEQHGRRSGSDFVQDSSSRRNAHKVSANRQTSQHQRSQSLSTHQQHPRPYSGPGAHQGGGDIGLLPAPRPTGLGMSEKAARQLGYTDGVPNMEQEGSWLERAQAKAKSNVNRRSTDSATQAAKRSSWKRWI</sequence>
<feature type="region of interest" description="Disordered" evidence="1">
    <location>
        <begin position="1235"/>
        <end position="1259"/>
    </location>
</feature>
<evidence type="ECO:0000256" key="1">
    <source>
        <dbReference type="SAM" id="MobiDB-lite"/>
    </source>
</evidence>
<feature type="region of interest" description="Disordered" evidence="1">
    <location>
        <begin position="65"/>
        <end position="208"/>
    </location>
</feature>
<feature type="compositionally biased region" description="Basic and acidic residues" evidence="1">
    <location>
        <begin position="1426"/>
        <end position="1448"/>
    </location>
</feature>
<accession>A0A5N6L4Q9</accession>
<proteinExistence type="predicted"/>